<accession>A0A4C1Z6Z5</accession>
<dbReference type="Proteomes" id="UP000299102">
    <property type="component" value="Unassembled WGS sequence"/>
</dbReference>
<protein>
    <submittedName>
        <fullName evidence="1">Uncharacterized protein</fullName>
    </submittedName>
</protein>
<dbReference type="EMBL" id="BGZK01001561">
    <property type="protein sequence ID" value="GBP82375.1"/>
    <property type="molecule type" value="Genomic_DNA"/>
</dbReference>
<evidence type="ECO:0000313" key="1">
    <source>
        <dbReference type="EMBL" id="GBP82375.1"/>
    </source>
</evidence>
<proteinExistence type="predicted"/>
<dbReference type="AlphaFoldDB" id="A0A4C1Z6Z5"/>
<name>A0A4C1Z6Z5_EUMVA</name>
<gene>
    <name evidence="1" type="ORF">EVAR_55258_1</name>
</gene>
<evidence type="ECO:0000313" key="2">
    <source>
        <dbReference type="Proteomes" id="UP000299102"/>
    </source>
</evidence>
<reference evidence="1 2" key="1">
    <citation type="journal article" date="2019" name="Commun. Biol.">
        <title>The bagworm genome reveals a unique fibroin gene that provides high tensile strength.</title>
        <authorList>
            <person name="Kono N."/>
            <person name="Nakamura H."/>
            <person name="Ohtoshi R."/>
            <person name="Tomita M."/>
            <person name="Numata K."/>
            <person name="Arakawa K."/>
        </authorList>
    </citation>
    <scope>NUCLEOTIDE SEQUENCE [LARGE SCALE GENOMIC DNA]</scope>
</reference>
<comment type="caution">
    <text evidence="1">The sequence shown here is derived from an EMBL/GenBank/DDBJ whole genome shotgun (WGS) entry which is preliminary data.</text>
</comment>
<organism evidence="1 2">
    <name type="scientific">Eumeta variegata</name>
    <name type="common">Bagworm moth</name>
    <name type="synonym">Eumeta japonica</name>
    <dbReference type="NCBI Taxonomy" id="151549"/>
    <lineage>
        <taxon>Eukaryota</taxon>
        <taxon>Metazoa</taxon>
        <taxon>Ecdysozoa</taxon>
        <taxon>Arthropoda</taxon>
        <taxon>Hexapoda</taxon>
        <taxon>Insecta</taxon>
        <taxon>Pterygota</taxon>
        <taxon>Neoptera</taxon>
        <taxon>Endopterygota</taxon>
        <taxon>Lepidoptera</taxon>
        <taxon>Glossata</taxon>
        <taxon>Ditrysia</taxon>
        <taxon>Tineoidea</taxon>
        <taxon>Psychidae</taxon>
        <taxon>Oiketicinae</taxon>
        <taxon>Eumeta</taxon>
    </lineage>
</organism>
<sequence>MFTRAYRAPPTTDSSMYMLFLKRCCLIKEQPIITPFGNLLQNTTDRPRLRPRGRRTYSHFHLRFSCFSAVTSFPHVTYNVTSSSALNDFAVNDVLVPASDSAPGTV</sequence>
<keyword evidence="2" id="KW-1185">Reference proteome</keyword>